<accession>K0N6D6</accession>
<evidence type="ECO:0000259" key="3">
    <source>
        <dbReference type="Pfam" id="PF04321"/>
    </source>
</evidence>
<proteinExistence type="inferred from homology"/>
<dbReference type="PANTHER" id="PTHR10491">
    <property type="entry name" value="DTDP-4-DEHYDRORHAMNOSE REDUCTASE"/>
    <property type="match status" value="1"/>
</dbReference>
<dbReference type="InterPro" id="IPR029903">
    <property type="entry name" value="RmlD-like-bd"/>
</dbReference>
<comment type="function">
    <text evidence="2">Catalyzes the reduction of dTDP-6-deoxy-L-lyxo-4-hexulose to yield dTDP-L-rhamnose.</text>
</comment>
<accession>A0A6M1L5X4</accession>
<name>A0A6M1L5X4_LACPA</name>
<keyword evidence="2" id="KW-0521">NADP</keyword>
<evidence type="ECO:0000313" key="5">
    <source>
        <dbReference type="Proteomes" id="UP000234512"/>
    </source>
</evidence>
<evidence type="ECO:0000313" key="4">
    <source>
        <dbReference type="EMBL" id="PLC44889.1"/>
    </source>
</evidence>
<feature type="domain" description="RmlD-like substrate binding" evidence="3">
    <location>
        <begin position="1"/>
        <end position="277"/>
    </location>
</feature>
<dbReference type="EC" id="1.1.1.133" evidence="2"/>
<comment type="pathway">
    <text evidence="2">Carbohydrate biosynthesis; dTDP-L-rhamnose biosynthesis.</text>
</comment>
<dbReference type="SUPFAM" id="SSF51735">
    <property type="entry name" value="NAD(P)-binding Rossmann-fold domains"/>
    <property type="match status" value="1"/>
</dbReference>
<dbReference type="GO" id="GO:0008831">
    <property type="term" value="F:dTDP-4-dehydrorhamnose reductase activity"/>
    <property type="evidence" value="ECO:0007669"/>
    <property type="project" value="UniProtKB-EC"/>
</dbReference>
<evidence type="ECO:0000256" key="2">
    <source>
        <dbReference type="RuleBase" id="RU364082"/>
    </source>
</evidence>
<sequence>MKILITGAQGQLGTELRHLLDSRDIAYRGTDAHDLDITDEKAVDQYFKDYQPDLIYHCAAYTAVDKAEDEGKALNQKVNVDGTRILAKAAAAIDATLVYISTDYVFDGDKKDIYTVDDQPAPRNEYGRAKYEGEQQVQKYLKKYYIIRTSWVFGEYGHNFVYTMLDLAKTHKELTVVDDQYGRPSWTKNLAEFMTFAVDQKLAYGIYHLSNDNSCNWYEFASAILADKDVTVKPVSSAEYPQKAWRPRHSILDLSKTKATGFKIETWQDALKEFLQVIKKQ</sequence>
<dbReference type="PANTHER" id="PTHR10491:SF4">
    <property type="entry name" value="METHIONINE ADENOSYLTRANSFERASE 2 SUBUNIT BETA"/>
    <property type="match status" value="1"/>
</dbReference>
<dbReference type="InterPro" id="IPR005913">
    <property type="entry name" value="dTDP_dehydrorham_reduct"/>
</dbReference>
<protein>
    <recommendedName>
        <fullName evidence="2">dTDP-4-dehydrorhamnose reductase</fullName>
        <ecNumber evidence="2">1.1.1.133</ecNumber>
    </recommendedName>
</protein>
<dbReference type="Pfam" id="PF04321">
    <property type="entry name" value="RmlD_sub_bind"/>
    <property type="match status" value="1"/>
</dbReference>
<dbReference type="GO" id="GO:0005829">
    <property type="term" value="C:cytosol"/>
    <property type="evidence" value="ECO:0007669"/>
    <property type="project" value="TreeGrafter"/>
</dbReference>
<gene>
    <name evidence="4" type="primary">rfbD</name>
    <name evidence="4" type="ORF">C0Q90_15785</name>
</gene>
<dbReference type="Gene3D" id="3.90.25.10">
    <property type="entry name" value="UDP-galactose 4-epimerase, domain 1"/>
    <property type="match status" value="1"/>
</dbReference>
<dbReference type="Gene3D" id="3.40.50.720">
    <property type="entry name" value="NAD(P)-binding Rossmann-like Domain"/>
    <property type="match status" value="1"/>
</dbReference>
<dbReference type="AlphaFoldDB" id="A0A6M1L5X4"/>
<dbReference type="KEGG" id="lce:LC2W_2176"/>
<dbReference type="KEGG" id="lcs:LCBD_2197"/>
<keyword evidence="2" id="KW-0560">Oxidoreductase</keyword>
<dbReference type="EMBL" id="PKQJ01000047">
    <property type="protein sequence ID" value="PLC44889.1"/>
    <property type="molecule type" value="Genomic_DNA"/>
</dbReference>
<dbReference type="GO" id="GO:0019305">
    <property type="term" value="P:dTDP-rhamnose biosynthetic process"/>
    <property type="evidence" value="ECO:0007669"/>
    <property type="project" value="UniProtKB-UniPathway"/>
</dbReference>
<dbReference type="FunFam" id="3.40.50.720:FF:000159">
    <property type="entry name" value="dTDP-4-dehydrorhamnose reductase"/>
    <property type="match status" value="1"/>
</dbReference>
<dbReference type="InterPro" id="IPR036291">
    <property type="entry name" value="NAD(P)-bd_dom_sf"/>
</dbReference>
<organism evidence="4 5">
    <name type="scientific">Lacticaseibacillus paracasei</name>
    <name type="common">Lactobacillus paracasei</name>
    <dbReference type="NCBI Taxonomy" id="1597"/>
    <lineage>
        <taxon>Bacteria</taxon>
        <taxon>Bacillati</taxon>
        <taxon>Bacillota</taxon>
        <taxon>Bacilli</taxon>
        <taxon>Lactobacillales</taxon>
        <taxon>Lactobacillaceae</taxon>
        <taxon>Lacticaseibacillus</taxon>
    </lineage>
</organism>
<comment type="similarity">
    <text evidence="1 2">Belongs to the dTDP-4-dehydrorhamnose reductase family.</text>
</comment>
<dbReference type="Proteomes" id="UP000234512">
    <property type="component" value="Unassembled WGS sequence"/>
</dbReference>
<dbReference type="NCBIfam" id="TIGR01214">
    <property type="entry name" value="rmlD"/>
    <property type="match status" value="1"/>
</dbReference>
<evidence type="ECO:0000256" key="1">
    <source>
        <dbReference type="ARBA" id="ARBA00010944"/>
    </source>
</evidence>
<comment type="caution">
    <text evidence="4">The sequence shown here is derived from an EMBL/GenBank/DDBJ whole genome shotgun (WGS) entry which is preliminary data.</text>
</comment>
<reference evidence="4 5" key="1">
    <citation type="journal article" date="2018" name="Genome Announc.">
        <title>Draft Genome Sequence of Lactobacillus paracasei DUP 13076, Which Exhibits Potent Antipathogenic Effects against Salmonella enterica Serovars Enteritidis, Typhimurium, and Heidelberg.</title>
        <authorList>
            <person name="Muyyarikkandy M.S."/>
            <person name="Alqahtani F.H."/>
            <person name="Mandoiu I."/>
            <person name="Amalaradjou M.A."/>
        </authorList>
    </citation>
    <scope>NUCLEOTIDE SEQUENCE [LARGE SCALE GENOMIC DNA]</scope>
    <source>
        <strain evidence="4 5">DUP 13076</strain>
    </source>
</reference>
<dbReference type="RefSeq" id="WP_012491796.1">
    <property type="nucleotide sequence ID" value="NC_010999.1"/>
</dbReference>
<dbReference type="CDD" id="cd05254">
    <property type="entry name" value="dTDP_HR_like_SDR_e"/>
    <property type="match status" value="1"/>
</dbReference>